<proteinExistence type="predicted"/>
<keyword evidence="1" id="KW-1133">Transmembrane helix</keyword>
<dbReference type="Proteomes" id="UP001341840">
    <property type="component" value="Unassembled WGS sequence"/>
</dbReference>
<feature type="transmembrane region" description="Helical" evidence="1">
    <location>
        <begin position="21"/>
        <end position="38"/>
    </location>
</feature>
<comment type="caution">
    <text evidence="2">The sequence shown here is derived from an EMBL/GenBank/DDBJ whole genome shotgun (WGS) entry which is preliminary data.</text>
</comment>
<name>A0ABU6W6S0_9FABA</name>
<keyword evidence="1" id="KW-0472">Membrane</keyword>
<gene>
    <name evidence="2" type="ORF">PIB30_003027</name>
</gene>
<accession>A0ABU6W6S0</accession>
<dbReference type="EMBL" id="JASCZI010181248">
    <property type="protein sequence ID" value="MED6179703.1"/>
    <property type="molecule type" value="Genomic_DNA"/>
</dbReference>
<evidence type="ECO:0000313" key="3">
    <source>
        <dbReference type="Proteomes" id="UP001341840"/>
    </source>
</evidence>
<evidence type="ECO:0000256" key="1">
    <source>
        <dbReference type="SAM" id="Phobius"/>
    </source>
</evidence>
<keyword evidence="3" id="KW-1185">Reference proteome</keyword>
<evidence type="ECO:0000313" key="2">
    <source>
        <dbReference type="EMBL" id="MED6179703.1"/>
    </source>
</evidence>
<protein>
    <submittedName>
        <fullName evidence="2">Uncharacterized protein</fullName>
    </submittedName>
</protein>
<reference evidence="2 3" key="1">
    <citation type="journal article" date="2023" name="Plants (Basel)">
        <title>Bridging the Gap: Combining Genomics and Transcriptomics Approaches to Understand Stylosanthes scabra, an Orphan Legume from the Brazilian Caatinga.</title>
        <authorList>
            <person name="Ferreira-Neto J.R.C."/>
            <person name="da Silva M.D."/>
            <person name="Binneck E."/>
            <person name="de Melo N.F."/>
            <person name="da Silva R.H."/>
            <person name="de Melo A.L.T.M."/>
            <person name="Pandolfi V."/>
            <person name="Bustamante F.O."/>
            <person name="Brasileiro-Vidal A.C."/>
            <person name="Benko-Iseppon A.M."/>
        </authorList>
    </citation>
    <scope>NUCLEOTIDE SEQUENCE [LARGE SCALE GENOMIC DNA]</scope>
    <source>
        <tissue evidence="2">Leaves</tissue>
    </source>
</reference>
<keyword evidence="1" id="KW-0812">Transmembrane</keyword>
<sequence>MSRQMSLKGRGQGVDLGTSNLSLMRSIIFSFFGLAFPYDPLNLFPFFVFLSPRPHTAGKTPFPPPPTEDVDAAINHLALAAATPHRCIAQLAIHSLSFFFLD</sequence>
<organism evidence="2 3">
    <name type="scientific">Stylosanthes scabra</name>
    <dbReference type="NCBI Taxonomy" id="79078"/>
    <lineage>
        <taxon>Eukaryota</taxon>
        <taxon>Viridiplantae</taxon>
        <taxon>Streptophyta</taxon>
        <taxon>Embryophyta</taxon>
        <taxon>Tracheophyta</taxon>
        <taxon>Spermatophyta</taxon>
        <taxon>Magnoliopsida</taxon>
        <taxon>eudicotyledons</taxon>
        <taxon>Gunneridae</taxon>
        <taxon>Pentapetalae</taxon>
        <taxon>rosids</taxon>
        <taxon>fabids</taxon>
        <taxon>Fabales</taxon>
        <taxon>Fabaceae</taxon>
        <taxon>Papilionoideae</taxon>
        <taxon>50 kb inversion clade</taxon>
        <taxon>dalbergioids sensu lato</taxon>
        <taxon>Dalbergieae</taxon>
        <taxon>Pterocarpus clade</taxon>
        <taxon>Stylosanthes</taxon>
    </lineage>
</organism>